<protein>
    <submittedName>
        <fullName evidence="1">PLC-like phosphodiesterase</fullName>
    </submittedName>
</protein>
<keyword evidence="2" id="KW-1185">Reference proteome</keyword>
<dbReference type="PANTHER" id="PTHR13593:SF140">
    <property type="entry name" value="PLC-LIKE PHOSPHODIESTERASE"/>
    <property type="match status" value="1"/>
</dbReference>
<dbReference type="OrthoDB" id="7984201at2759"/>
<evidence type="ECO:0000313" key="1">
    <source>
        <dbReference type="EMBL" id="RKP05766.1"/>
    </source>
</evidence>
<dbReference type="PROSITE" id="PS50007">
    <property type="entry name" value="PIPLC_X_DOMAIN"/>
    <property type="match status" value="1"/>
</dbReference>
<dbReference type="InterPro" id="IPR051057">
    <property type="entry name" value="PI-PLC_domain"/>
</dbReference>
<dbReference type="AlphaFoldDB" id="A0A4P9XJ70"/>
<evidence type="ECO:0000313" key="2">
    <source>
        <dbReference type="Proteomes" id="UP000271241"/>
    </source>
</evidence>
<accession>A0A4P9XJ70</accession>
<dbReference type="Pfam" id="PF26146">
    <property type="entry name" value="PI-PLC_X"/>
    <property type="match status" value="1"/>
</dbReference>
<dbReference type="InterPro" id="IPR017946">
    <property type="entry name" value="PLC-like_Pdiesterase_TIM-brl"/>
</dbReference>
<name>A0A4P9XJ70_9FUNG</name>
<dbReference type="SUPFAM" id="SSF51695">
    <property type="entry name" value="PLC-like phosphodiesterases"/>
    <property type="match status" value="1"/>
</dbReference>
<dbReference type="PANTHER" id="PTHR13593">
    <property type="match status" value="1"/>
</dbReference>
<organism evidence="1 2">
    <name type="scientific">Thamnocephalis sphaerospora</name>
    <dbReference type="NCBI Taxonomy" id="78915"/>
    <lineage>
        <taxon>Eukaryota</taxon>
        <taxon>Fungi</taxon>
        <taxon>Fungi incertae sedis</taxon>
        <taxon>Zoopagomycota</taxon>
        <taxon>Zoopagomycotina</taxon>
        <taxon>Zoopagomycetes</taxon>
        <taxon>Zoopagales</taxon>
        <taxon>Sigmoideomycetaceae</taxon>
        <taxon>Thamnocephalis</taxon>
    </lineage>
</organism>
<reference evidence="2" key="1">
    <citation type="journal article" date="2018" name="Nat. Microbiol.">
        <title>Leveraging single-cell genomics to expand the fungal tree of life.</title>
        <authorList>
            <person name="Ahrendt S.R."/>
            <person name="Quandt C.A."/>
            <person name="Ciobanu D."/>
            <person name="Clum A."/>
            <person name="Salamov A."/>
            <person name="Andreopoulos B."/>
            <person name="Cheng J.F."/>
            <person name="Woyke T."/>
            <person name="Pelin A."/>
            <person name="Henrissat B."/>
            <person name="Reynolds N.K."/>
            <person name="Benny G.L."/>
            <person name="Smith M.E."/>
            <person name="James T.Y."/>
            <person name="Grigoriev I.V."/>
        </authorList>
    </citation>
    <scope>NUCLEOTIDE SEQUENCE [LARGE SCALE GENOMIC DNA]</scope>
    <source>
        <strain evidence="2">RSA 1356</strain>
    </source>
</reference>
<dbReference type="STRING" id="78915.A0A4P9XJ70"/>
<dbReference type="Gene3D" id="3.20.20.190">
    <property type="entry name" value="Phosphatidylinositol (PI) phosphodiesterase"/>
    <property type="match status" value="1"/>
</dbReference>
<proteinExistence type="predicted"/>
<sequence length="279" mass="30970">CNGYPELCSRPLNRVSFVTTHNAFAVGNNPAANQLNSITVQLKDGVRSFMLDAHQLSPEAPTSSIQMCHTTCALMDSGPFAKTLNEFKTFMDANPNEFIVLFIENFDNFPGSAFEKAFSDAGLVKYMYWKEKSAPWPTLGSVIQQNKRLMVLFDRLPSSTAPWQMLEYDVCWETPYEISFKNPVYTCRVDRPSNPAPNSLYVLNHFLFTTFTVGGSAIPIPNPDIAKAANGAPLSEHVNLCKAQQNNVMPNFVAVDFYHEGDVFNVVAALNNVTYTGNG</sequence>
<dbReference type="Proteomes" id="UP000271241">
    <property type="component" value="Unassembled WGS sequence"/>
</dbReference>
<feature type="non-terminal residue" evidence="1">
    <location>
        <position position="279"/>
    </location>
</feature>
<feature type="non-terminal residue" evidence="1">
    <location>
        <position position="1"/>
    </location>
</feature>
<gene>
    <name evidence="1" type="ORF">THASP1DRAFT_6728</name>
</gene>
<dbReference type="GO" id="GO:0006629">
    <property type="term" value="P:lipid metabolic process"/>
    <property type="evidence" value="ECO:0007669"/>
    <property type="project" value="InterPro"/>
</dbReference>
<dbReference type="EMBL" id="KZ993037">
    <property type="protein sequence ID" value="RKP05766.1"/>
    <property type="molecule type" value="Genomic_DNA"/>
</dbReference>
<dbReference type="GO" id="GO:0008081">
    <property type="term" value="F:phosphoric diester hydrolase activity"/>
    <property type="evidence" value="ECO:0007669"/>
    <property type="project" value="InterPro"/>
</dbReference>